<protein>
    <recommendedName>
        <fullName evidence="4">Lipoprotein</fullName>
    </recommendedName>
</protein>
<name>A0ABZ2CMM0_9BACI</name>
<evidence type="ECO:0008006" key="4">
    <source>
        <dbReference type="Google" id="ProtNLM"/>
    </source>
</evidence>
<proteinExistence type="predicted"/>
<dbReference type="PROSITE" id="PS51257">
    <property type="entry name" value="PROKAR_LIPOPROTEIN"/>
    <property type="match status" value="1"/>
</dbReference>
<gene>
    <name evidence="2" type="ORF">V5G21_11645</name>
</gene>
<sequence>MDKSKTLLVVVIAIMAGGCGQMGSSPEEEPEKTPAEMDPADLPQIDAFQNEYSREMMVSTEPVADGYYLMRSKIGAFTIWFPEEAVFMDNASGIDGDHYEKISFAYESEEENRGYVVGFQYNYGGNAKKPERLLDNLRGRWDYEEEWIEVEDEHGLTYYGSTIEDFKGYQNYVFMGYKVSFQEAPQAMEFLYVVSCLDKEAESCEIDFSKEEAYILQWVKSIQFSGTRGDGGETDGE</sequence>
<reference evidence="2 3" key="1">
    <citation type="submission" date="2024-01" db="EMBL/GenBank/DDBJ databases">
        <title>Culturomics analysis of mouse respiratory tract.</title>
        <authorList>
            <person name="Phillips A.M."/>
            <person name="Collette N.M."/>
            <person name="Mageeney C.M."/>
            <person name="Sinha A."/>
            <person name="Hern K.E."/>
            <person name="Arkin A.P."/>
            <person name="Williams K.P."/>
            <person name="Branda S."/>
        </authorList>
    </citation>
    <scope>NUCLEOTIDE SEQUENCE [LARGE SCALE GENOMIC DNA]</scope>
    <source>
        <strain evidence="2 3">CP20</strain>
    </source>
</reference>
<evidence type="ECO:0000313" key="3">
    <source>
        <dbReference type="Proteomes" id="UP001341136"/>
    </source>
</evidence>
<accession>A0ABZ2CMM0</accession>
<organism evidence="2 3">
    <name type="scientific">Shouchella rhizosphaerae</name>
    <dbReference type="NCBI Taxonomy" id="866786"/>
    <lineage>
        <taxon>Bacteria</taxon>
        <taxon>Bacillati</taxon>
        <taxon>Bacillota</taxon>
        <taxon>Bacilli</taxon>
        <taxon>Bacillales</taxon>
        <taxon>Bacillaceae</taxon>
        <taxon>Shouchella</taxon>
    </lineage>
</organism>
<feature type="region of interest" description="Disordered" evidence="1">
    <location>
        <begin position="20"/>
        <end position="39"/>
    </location>
</feature>
<evidence type="ECO:0000256" key="1">
    <source>
        <dbReference type="SAM" id="MobiDB-lite"/>
    </source>
</evidence>
<dbReference type="Proteomes" id="UP001341136">
    <property type="component" value="Chromosome"/>
</dbReference>
<dbReference type="EMBL" id="CP144921">
    <property type="protein sequence ID" value="WWA28419.1"/>
    <property type="molecule type" value="Genomic_DNA"/>
</dbReference>
<evidence type="ECO:0000313" key="2">
    <source>
        <dbReference type="EMBL" id="WWA28419.1"/>
    </source>
</evidence>
<keyword evidence="3" id="KW-1185">Reference proteome</keyword>
<dbReference type="RefSeq" id="WP_063608188.1">
    <property type="nucleotide sequence ID" value="NZ_CP144921.1"/>
</dbReference>